<sequence>MEKRIPLESTDNQFHLTQLCALMLTALSKSEKLATNPPTIGKIRVRGIMRKNKKIEHLIIQLNSVML</sequence>
<proteinExistence type="predicted"/>
<dbReference type="Proteomes" id="UP001301216">
    <property type="component" value="Unassembled WGS sequence"/>
</dbReference>
<evidence type="ECO:0000313" key="1">
    <source>
        <dbReference type="EMBL" id="MCX2698258.1"/>
    </source>
</evidence>
<dbReference type="EMBL" id="JAPHAV010000009">
    <property type="protein sequence ID" value="MCX2698258.1"/>
    <property type="molecule type" value="Genomic_DNA"/>
</dbReference>
<organism evidence="1 2">
    <name type="scientific">Ochrobactrum chromiisoli</name>
    <dbReference type="NCBI Taxonomy" id="2993941"/>
    <lineage>
        <taxon>Bacteria</taxon>
        <taxon>Pseudomonadati</taxon>
        <taxon>Pseudomonadota</taxon>
        <taxon>Alphaproteobacteria</taxon>
        <taxon>Hyphomicrobiales</taxon>
        <taxon>Brucellaceae</taxon>
        <taxon>Brucella/Ochrobactrum group</taxon>
        <taxon>Ochrobactrum</taxon>
    </lineage>
</organism>
<comment type="caution">
    <text evidence="1">The sequence shown here is derived from an EMBL/GenBank/DDBJ whole genome shotgun (WGS) entry which is preliminary data.</text>
</comment>
<protein>
    <submittedName>
        <fullName evidence="1">Uncharacterized protein</fullName>
    </submittedName>
</protein>
<name>A0ABT3QRL4_9HYPH</name>
<reference evidence="1 2" key="1">
    <citation type="submission" date="2022-11" db="EMBL/GenBank/DDBJ databases">
        <title>Brucella sp. YY2X, whole genome shotgun sequencing project.</title>
        <authorList>
            <person name="Yang Y."/>
        </authorList>
    </citation>
    <scope>NUCLEOTIDE SEQUENCE [LARGE SCALE GENOMIC DNA]</scope>
    <source>
        <strain evidence="1 2">YY2X</strain>
    </source>
</reference>
<dbReference type="RefSeq" id="WP_265986013.1">
    <property type="nucleotide sequence ID" value="NZ_JAPHAV010000009.1"/>
</dbReference>
<accession>A0ABT3QRL4</accession>
<gene>
    <name evidence="1" type="ORF">OPR82_16040</name>
</gene>
<evidence type="ECO:0000313" key="2">
    <source>
        <dbReference type="Proteomes" id="UP001301216"/>
    </source>
</evidence>
<keyword evidence="2" id="KW-1185">Reference proteome</keyword>